<dbReference type="EMBL" id="CABGHF010000001">
    <property type="protein sequence ID" value="VUS31147.1"/>
    <property type="molecule type" value="Genomic_DNA"/>
</dbReference>
<name>A0A564HH95_9ENTR</name>
<evidence type="ECO:0000313" key="2">
    <source>
        <dbReference type="EMBL" id="VUS31147.1"/>
    </source>
</evidence>
<feature type="signal peptide" evidence="1">
    <location>
        <begin position="1"/>
        <end position="23"/>
    </location>
</feature>
<reference evidence="2 3" key="1">
    <citation type="submission" date="2019-07" db="EMBL/GenBank/DDBJ databases">
        <authorList>
            <person name="Brisse S."/>
            <person name="Rodrigues C."/>
            <person name="Thorpe H."/>
        </authorList>
    </citation>
    <scope>NUCLEOTIDE SEQUENCE [LARGE SCALE GENOMIC DNA]</scope>
    <source>
        <strain evidence="2">SB6408</strain>
    </source>
</reference>
<dbReference type="Gene3D" id="2.180.10.10">
    <property type="entry name" value="RHS repeat-associated core"/>
    <property type="match status" value="1"/>
</dbReference>
<feature type="chain" id="PRO_5022099365" description="Lipoprotein" evidence="1">
    <location>
        <begin position="24"/>
        <end position="286"/>
    </location>
</feature>
<evidence type="ECO:0000313" key="3">
    <source>
        <dbReference type="Proteomes" id="UP000318370"/>
    </source>
</evidence>
<dbReference type="Proteomes" id="UP000318370">
    <property type="component" value="Unassembled WGS sequence"/>
</dbReference>
<evidence type="ECO:0000256" key="1">
    <source>
        <dbReference type="SAM" id="SignalP"/>
    </source>
</evidence>
<dbReference type="RefSeq" id="WP_142461666.1">
    <property type="nucleotide sequence ID" value="NZ_CABGHF010000001.1"/>
</dbReference>
<dbReference type="AlphaFoldDB" id="A0A564HH95"/>
<evidence type="ECO:0008006" key="4">
    <source>
        <dbReference type="Google" id="ProtNLM"/>
    </source>
</evidence>
<keyword evidence="1" id="KW-0732">Signal</keyword>
<organism evidence="2 3">
    <name type="scientific">Klebsiella spallanzanii</name>
    <dbReference type="NCBI Taxonomy" id="2587528"/>
    <lineage>
        <taxon>Bacteria</taxon>
        <taxon>Pseudomonadati</taxon>
        <taxon>Pseudomonadota</taxon>
        <taxon>Gammaproteobacteria</taxon>
        <taxon>Enterobacterales</taxon>
        <taxon>Enterobacteriaceae</taxon>
        <taxon>Klebsiella/Raoultella group</taxon>
        <taxon>Klebsiella</taxon>
    </lineage>
</organism>
<dbReference type="PROSITE" id="PS51257">
    <property type="entry name" value="PROKAR_LIPOPROTEIN"/>
    <property type="match status" value="1"/>
</dbReference>
<proteinExistence type="predicted"/>
<protein>
    <recommendedName>
        <fullName evidence="4">Lipoprotein</fullName>
    </recommendedName>
</protein>
<sequence>MIFNKSLLVVSLFSVVASCTAFAEGKAPEGCKETDRAINAANYIVLMKTPPLLGNVRSVQIVSTSTDNTSITNTLTFSRCGHLDKRQLVAESRMSDGRLSVTTSDLRYQDKGWMMETKHGLHEKGQEVGEVRNTRYLYTDKQGRISHANAGVNEGQNRQIQAKWSYHYDEQLRLVQEKAESALNKGHPQNFSEEFRYDARGRLSQISGSQRNQLFSWDEKERWVSSKDVSKIKEMEGAKNTTCSEWDKVGNCTAATFDEIFRLVGSDEPMHSSQSSVRYQYQYWDN</sequence>
<accession>A0A564HH95</accession>
<gene>
    <name evidence="2" type="ORF">SB6408_00361</name>
</gene>